<dbReference type="EMBL" id="MU006721">
    <property type="protein sequence ID" value="KAF2626285.1"/>
    <property type="molecule type" value="Genomic_DNA"/>
</dbReference>
<proteinExistence type="predicted"/>
<sequence length="120" mass="13559">MNERFAGSSPSLLLASLLMCTWTRATRHCYRYVCMLYMSIHTALMRPRPAHSIEALTPHQMTSTTPRLPLSTSRINTAETQDKRTCMNQHSNHIFSTNLSMILATALRTSFDSSDIASHN</sequence>
<keyword evidence="2" id="KW-1185">Reference proteome</keyword>
<organism evidence="1 2">
    <name type="scientific">Macroventuria anomochaeta</name>
    <dbReference type="NCBI Taxonomy" id="301207"/>
    <lineage>
        <taxon>Eukaryota</taxon>
        <taxon>Fungi</taxon>
        <taxon>Dikarya</taxon>
        <taxon>Ascomycota</taxon>
        <taxon>Pezizomycotina</taxon>
        <taxon>Dothideomycetes</taxon>
        <taxon>Pleosporomycetidae</taxon>
        <taxon>Pleosporales</taxon>
        <taxon>Pleosporineae</taxon>
        <taxon>Didymellaceae</taxon>
        <taxon>Macroventuria</taxon>
    </lineage>
</organism>
<name>A0ACB6RW93_9PLEO</name>
<reference evidence="1" key="1">
    <citation type="journal article" date="2020" name="Stud. Mycol.">
        <title>101 Dothideomycetes genomes: a test case for predicting lifestyles and emergence of pathogens.</title>
        <authorList>
            <person name="Haridas S."/>
            <person name="Albert R."/>
            <person name="Binder M."/>
            <person name="Bloem J."/>
            <person name="Labutti K."/>
            <person name="Salamov A."/>
            <person name="Andreopoulos B."/>
            <person name="Baker S."/>
            <person name="Barry K."/>
            <person name="Bills G."/>
            <person name="Bluhm B."/>
            <person name="Cannon C."/>
            <person name="Castanera R."/>
            <person name="Culley D."/>
            <person name="Daum C."/>
            <person name="Ezra D."/>
            <person name="Gonzalez J."/>
            <person name="Henrissat B."/>
            <person name="Kuo A."/>
            <person name="Liang C."/>
            <person name="Lipzen A."/>
            <person name="Lutzoni F."/>
            <person name="Magnuson J."/>
            <person name="Mondo S."/>
            <person name="Nolan M."/>
            <person name="Ohm R."/>
            <person name="Pangilinan J."/>
            <person name="Park H.-J."/>
            <person name="Ramirez L."/>
            <person name="Alfaro M."/>
            <person name="Sun H."/>
            <person name="Tritt A."/>
            <person name="Yoshinaga Y."/>
            <person name="Zwiers L.-H."/>
            <person name="Turgeon B."/>
            <person name="Goodwin S."/>
            <person name="Spatafora J."/>
            <person name="Crous P."/>
            <person name="Grigoriev I."/>
        </authorList>
    </citation>
    <scope>NUCLEOTIDE SEQUENCE</scope>
    <source>
        <strain evidence="1">CBS 525.71</strain>
    </source>
</reference>
<gene>
    <name evidence="1" type="ORF">BU25DRAFT_449282</name>
</gene>
<evidence type="ECO:0000313" key="1">
    <source>
        <dbReference type="EMBL" id="KAF2626285.1"/>
    </source>
</evidence>
<accession>A0ACB6RW93</accession>
<evidence type="ECO:0000313" key="2">
    <source>
        <dbReference type="Proteomes" id="UP000799754"/>
    </source>
</evidence>
<dbReference type="Proteomes" id="UP000799754">
    <property type="component" value="Unassembled WGS sequence"/>
</dbReference>
<comment type="caution">
    <text evidence="1">The sequence shown here is derived from an EMBL/GenBank/DDBJ whole genome shotgun (WGS) entry which is preliminary data.</text>
</comment>
<protein>
    <submittedName>
        <fullName evidence="1">Uncharacterized protein</fullName>
    </submittedName>
</protein>